<dbReference type="EMBL" id="CP072756">
    <property type="protein sequence ID" value="QUC20944.1"/>
    <property type="molecule type" value="Genomic_DNA"/>
</dbReference>
<dbReference type="Gene3D" id="3.10.110.10">
    <property type="entry name" value="Ubiquitin Conjugating Enzyme"/>
    <property type="match status" value="1"/>
</dbReference>
<dbReference type="SMART" id="SM00212">
    <property type="entry name" value="UBCc"/>
    <property type="match status" value="1"/>
</dbReference>
<reference evidence="11" key="3">
    <citation type="submission" date="2020-03" db="EMBL/GenBank/DDBJ databases">
        <title>A mixture of massive structural variations and highly conserved coding sequences in Ustilaginoidea virens genome.</title>
        <authorList>
            <person name="Zhang K."/>
            <person name="Zhao Z."/>
            <person name="Zhang Z."/>
            <person name="Li Y."/>
            <person name="Hsiang T."/>
            <person name="Sun W."/>
        </authorList>
    </citation>
    <scope>NUCLEOTIDE SEQUENCE</scope>
    <source>
        <strain evidence="11">UV-8b</strain>
    </source>
</reference>
<sequence length="232" mass="25759">MSRERRIAKELIDIQADRDDSGVFATSADGHSLNHLKGTVPGPPDTPYAGGSFTIDIQIPDSYPFKSPTMKFDTKIWHPNVSSQTGAICLDTLSTGWSPVQTIKTALLSIRMLLEAPNPRDPQDAEVAKMLLDEPEQFARVAHEWAIKYAGAVRQNLDLSKFRNTDAPKASSGDRYKGYNKDLVDRFVNMGFDTDAVVDAFIFVGIDRNNGRDYELEEAYMGDVTARLLGEQ</sequence>
<dbReference type="GO" id="GO:0006511">
    <property type="term" value="P:ubiquitin-dependent protein catabolic process"/>
    <property type="evidence" value="ECO:0007669"/>
    <property type="project" value="EnsemblFungi"/>
</dbReference>
<dbReference type="KEGG" id="uvi:66065963"/>
<reference evidence="10" key="1">
    <citation type="journal article" date="2016" name="Genome Announc.">
        <title>Genome Sequence of Ustilaginoidea virens IPU010, a Rice Pathogenic Fungus Causing False Smut.</title>
        <authorList>
            <person name="Kumagai T."/>
            <person name="Ishii T."/>
            <person name="Terai G."/>
            <person name="Umemura M."/>
            <person name="Machida M."/>
            <person name="Asai K."/>
        </authorList>
    </citation>
    <scope>NUCLEOTIDE SEQUENCE [LARGE SCALE GENOMIC DNA]</scope>
    <source>
        <strain evidence="10">IPU010</strain>
    </source>
</reference>
<dbReference type="GeneID" id="66065963"/>
<dbReference type="OrthoDB" id="9993688at2759"/>
<evidence type="ECO:0000313" key="13">
    <source>
        <dbReference type="Proteomes" id="UP000054053"/>
    </source>
</evidence>
<name>A0A063BR10_USTVR</name>
<dbReference type="RefSeq" id="XP_042998617.1">
    <property type="nucleotide sequence ID" value="XM_043142683.1"/>
</dbReference>
<evidence type="ECO:0000256" key="1">
    <source>
        <dbReference type="ARBA" id="ARBA00022679"/>
    </source>
</evidence>
<comment type="similarity">
    <text evidence="8">Belongs to the ubiquitin-conjugating enzyme family.</text>
</comment>
<keyword evidence="2 8" id="KW-0833">Ubl conjugation pathway</keyword>
<dbReference type="GO" id="GO:0004842">
    <property type="term" value="F:ubiquitin-protein transferase activity"/>
    <property type="evidence" value="ECO:0007669"/>
    <property type="project" value="EnsemblFungi"/>
</dbReference>
<evidence type="ECO:0000256" key="4">
    <source>
        <dbReference type="ARBA" id="ARBA00041569"/>
    </source>
</evidence>
<reference evidence="13" key="2">
    <citation type="journal article" date="2016" name="Genome Announc.">
        <title>Genome sequence of Ustilaginoidea virens IPU010, a rice pathogenic fungus causing false smut.</title>
        <authorList>
            <person name="Kumagai T."/>
            <person name="Ishii T."/>
            <person name="Terai G."/>
            <person name="Umemura M."/>
            <person name="Machida M."/>
            <person name="Asai K."/>
        </authorList>
    </citation>
    <scope>NUCLEOTIDE SEQUENCE [LARGE SCALE GENOMIC DNA]</scope>
    <source>
        <strain evidence="13">IPU010</strain>
    </source>
</reference>
<dbReference type="Proteomes" id="UP000027002">
    <property type="component" value="Chromosome 4"/>
</dbReference>
<keyword evidence="8" id="KW-0067">ATP-binding</keyword>
<proteinExistence type="inferred from homology"/>
<evidence type="ECO:0000313" key="12">
    <source>
        <dbReference type="Proteomes" id="UP000027002"/>
    </source>
</evidence>
<feature type="active site" description="Glycyl thioester intermediate" evidence="7">
    <location>
        <position position="89"/>
    </location>
</feature>
<keyword evidence="1" id="KW-0808">Transferase</keyword>
<dbReference type="GO" id="GO:0036503">
    <property type="term" value="P:ERAD pathway"/>
    <property type="evidence" value="ECO:0007669"/>
    <property type="project" value="EnsemblFungi"/>
</dbReference>
<dbReference type="CDD" id="cd23800">
    <property type="entry name" value="UBCc_UBE2K"/>
    <property type="match status" value="1"/>
</dbReference>
<dbReference type="Pfam" id="PF00179">
    <property type="entry name" value="UQ_con"/>
    <property type="match status" value="1"/>
</dbReference>
<dbReference type="Pfam" id="PF09288">
    <property type="entry name" value="UBA_3"/>
    <property type="match status" value="1"/>
</dbReference>
<dbReference type="AlphaFoldDB" id="A0A063BR10"/>
<evidence type="ECO:0000313" key="11">
    <source>
        <dbReference type="EMBL" id="QUC20944.1"/>
    </source>
</evidence>
<evidence type="ECO:0000313" key="10">
    <source>
        <dbReference type="EMBL" id="GAO19310.1"/>
    </source>
</evidence>
<evidence type="ECO:0000256" key="6">
    <source>
        <dbReference type="ARBA" id="ARBA00042190"/>
    </source>
</evidence>
<dbReference type="InterPro" id="IPR000608">
    <property type="entry name" value="UBC"/>
</dbReference>
<dbReference type="GO" id="GO:0016050">
    <property type="term" value="P:vesicle organization"/>
    <property type="evidence" value="ECO:0007669"/>
    <property type="project" value="EnsemblFungi"/>
</dbReference>
<dbReference type="GO" id="GO:0005524">
    <property type="term" value="F:ATP binding"/>
    <property type="evidence" value="ECO:0007669"/>
    <property type="project" value="UniProtKB-UniRule"/>
</dbReference>
<gene>
    <name evidence="11" type="ORF">UV8b_05185</name>
    <name evidence="10" type="ORF">UVI_02008310</name>
</gene>
<dbReference type="STRING" id="1159556.A0A063BR10"/>
<dbReference type="PANTHER" id="PTHR24067">
    <property type="entry name" value="UBIQUITIN-CONJUGATING ENZYME E2"/>
    <property type="match status" value="1"/>
</dbReference>
<evidence type="ECO:0000256" key="3">
    <source>
        <dbReference type="ARBA" id="ARBA00039884"/>
    </source>
</evidence>
<evidence type="ECO:0000256" key="7">
    <source>
        <dbReference type="PROSITE-ProRule" id="PRU10133"/>
    </source>
</evidence>
<feature type="domain" description="UBC core" evidence="9">
    <location>
        <begin position="2"/>
        <end position="151"/>
    </location>
</feature>
<dbReference type="GO" id="GO:0070628">
    <property type="term" value="F:proteasome binding"/>
    <property type="evidence" value="ECO:0007669"/>
    <property type="project" value="EnsemblFungi"/>
</dbReference>
<accession>A0A063BR10</accession>
<evidence type="ECO:0000259" key="9">
    <source>
        <dbReference type="PROSITE" id="PS50127"/>
    </source>
</evidence>
<dbReference type="SUPFAM" id="SSF54495">
    <property type="entry name" value="UBC-like"/>
    <property type="match status" value="1"/>
</dbReference>
<organism evidence="10 13">
    <name type="scientific">Ustilaginoidea virens</name>
    <name type="common">Rice false smut fungus</name>
    <name type="synonym">Villosiclava virens</name>
    <dbReference type="NCBI Taxonomy" id="1159556"/>
    <lineage>
        <taxon>Eukaryota</taxon>
        <taxon>Fungi</taxon>
        <taxon>Dikarya</taxon>
        <taxon>Ascomycota</taxon>
        <taxon>Pezizomycotina</taxon>
        <taxon>Sordariomycetes</taxon>
        <taxon>Hypocreomycetidae</taxon>
        <taxon>Hypocreales</taxon>
        <taxon>Clavicipitaceae</taxon>
        <taxon>Ustilaginoidea</taxon>
    </lineage>
</organism>
<dbReference type="InterPro" id="IPR015368">
    <property type="entry name" value="UBA_C_fun"/>
</dbReference>
<keyword evidence="12" id="KW-1185">Reference proteome</keyword>
<dbReference type="InterPro" id="IPR050113">
    <property type="entry name" value="Ub_conjugating_enzyme"/>
</dbReference>
<dbReference type="Proteomes" id="UP000054053">
    <property type="component" value="Unassembled WGS sequence"/>
</dbReference>
<evidence type="ECO:0000256" key="8">
    <source>
        <dbReference type="RuleBase" id="RU362109"/>
    </source>
</evidence>
<dbReference type="InterPro" id="IPR009060">
    <property type="entry name" value="UBA-like_sf"/>
</dbReference>
<evidence type="ECO:0000256" key="2">
    <source>
        <dbReference type="ARBA" id="ARBA00022786"/>
    </source>
</evidence>
<dbReference type="InterPro" id="IPR023313">
    <property type="entry name" value="UBQ-conjugating_AS"/>
</dbReference>
<dbReference type="PROSITE" id="PS00183">
    <property type="entry name" value="UBC_1"/>
    <property type="match status" value="1"/>
</dbReference>
<dbReference type="SUPFAM" id="SSF46934">
    <property type="entry name" value="UBA-like"/>
    <property type="match status" value="1"/>
</dbReference>
<protein>
    <recommendedName>
        <fullName evidence="3">Ubiquitin-conjugating enzyme E2 2</fullName>
    </recommendedName>
    <alternativeName>
        <fullName evidence="5">E2 ubiquitin-conjugating enzyme 2</fullName>
    </alternativeName>
    <alternativeName>
        <fullName evidence="6">Ubiquitin carrier protein UBC2</fullName>
    </alternativeName>
    <alternativeName>
        <fullName evidence="4">Ubiquitin-protein ligase UBC2</fullName>
    </alternativeName>
</protein>
<dbReference type="PROSITE" id="PS50127">
    <property type="entry name" value="UBC_2"/>
    <property type="match status" value="1"/>
</dbReference>
<evidence type="ECO:0000256" key="5">
    <source>
        <dbReference type="ARBA" id="ARBA00042179"/>
    </source>
</evidence>
<dbReference type="HOGENOM" id="CLU_030988_13_1_1"/>
<dbReference type="InterPro" id="IPR016135">
    <property type="entry name" value="UBQ-conjugating_enzyme/RWD"/>
</dbReference>
<keyword evidence="8" id="KW-0547">Nucleotide-binding</keyword>
<dbReference type="EMBL" id="BBTG02000003">
    <property type="protein sequence ID" value="GAO19310.1"/>
    <property type="molecule type" value="Genomic_DNA"/>
</dbReference>
<dbReference type="CDD" id="cd14311">
    <property type="entry name" value="UBA_II_E2_UBC1"/>
    <property type="match status" value="1"/>
</dbReference>